<dbReference type="Pfam" id="PF20700">
    <property type="entry name" value="Mutator"/>
    <property type="match status" value="1"/>
</dbReference>
<dbReference type="InterPro" id="IPR049012">
    <property type="entry name" value="Mutator_transp_dom"/>
</dbReference>
<proteinExistence type="predicted"/>
<dbReference type="Proteomes" id="UP000683360">
    <property type="component" value="Unassembled WGS sequence"/>
</dbReference>
<accession>A0A8S3SX80</accession>
<dbReference type="EMBL" id="CAJPWZ010001867">
    <property type="protein sequence ID" value="CAG2226056.1"/>
    <property type="molecule type" value="Genomic_DNA"/>
</dbReference>
<protein>
    <recommendedName>
        <fullName evidence="1">Mutator-like transposase domain-containing protein</fullName>
    </recommendedName>
</protein>
<organism evidence="2 3">
    <name type="scientific">Mytilus edulis</name>
    <name type="common">Blue mussel</name>
    <dbReference type="NCBI Taxonomy" id="6550"/>
    <lineage>
        <taxon>Eukaryota</taxon>
        <taxon>Metazoa</taxon>
        <taxon>Spiralia</taxon>
        <taxon>Lophotrochozoa</taxon>
        <taxon>Mollusca</taxon>
        <taxon>Bivalvia</taxon>
        <taxon>Autobranchia</taxon>
        <taxon>Pteriomorphia</taxon>
        <taxon>Mytilida</taxon>
        <taxon>Mytiloidea</taxon>
        <taxon>Mytilidae</taxon>
        <taxon>Mytilinae</taxon>
        <taxon>Mytilus</taxon>
    </lineage>
</organism>
<sequence length="198" mass="22964">MCWKGAWLRGKGFPIECPGHEECTANLYRAAALSEYELGKKIGDQIGLQKCLVRYVTTDGDGRSAKGIEDALTAVEPMWKVERLADHVHLEQSQFRASLRAQYSPGMFHGVELSERSKRYLKKMDTDFKYNQDYILRPEVQKRKLQQNAEKLAEHKTWREMNKKHDYYCKGQLDPQPALQFQDHDSYCKPKLPRPAAD</sequence>
<name>A0A8S3SX80_MYTED</name>
<keyword evidence="3" id="KW-1185">Reference proteome</keyword>
<evidence type="ECO:0000259" key="1">
    <source>
        <dbReference type="Pfam" id="PF20700"/>
    </source>
</evidence>
<evidence type="ECO:0000313" key="2">
    <source>
        <dbReference type="EMBL" id="CAG2226056.1"/>
    </source>
</evidence>
<reference evidence="2" key="1">
    <citation type="submission" date="2021-03" db="EMBL/GenBank/DDBJ databases">
        <authorList>
            <person name="Bekaert M."/>
        </authorList>
    </citation>
    <scope>NUCLEOTIDE SEQUENCE</scope>
</reference>
<evidence type="ECO:0000313" key="3">
    <source>
        <dbReference type="Proteomes" id="UP000683360"/>
    </source>
</evidence>
<dbReference type="OrthoDB" id="6094525at2759"/>
<dbReference type="AlphaFoldDB" id="A0A8S3SX80"/>
<feature type="domain" description="Mutator-like transposase" evidence="1">
    <location>
        <begin position="1"/>
        <end position="165"/>
    </location>
</feature>
<gene>
    <name evidence="2" type="ORF">MEDL_39155</name>
</gene>
<comment type="caution">
    <text evidence="2">The sequence shown here is derived from an EMBL/GenBank/DDBJ whole genome shotgun (WGS) entry which is preliminary data.</text>
</comment>